<protein>
    <submittedName>
        <fullName evidence="6">TetR/AcrR family transcriptional regulator</fullName>
    </submittedName>
</protein>
<gene>
    <name evidence="6" type="ORF">FCN18_32840</name>
</gene>
<evidence type="ECO:0000256" key="3">
    <source>
        <dbReference type="ARBA" id="ARBA00023163"/>
    </source>
</evidence>
<comment type="caution">
    <text evidence="6">The sequence shown here is derived from an EMBL/GenBank/DDBJ whole genome shotgun (WGS) entry which is preliminary data.</text>
</comment>
<evidence type="ECO:0000256" key="4">
    <source>
        <dbReference type="PROSITE-ProRule" id="PRU00335"/>
    </source>
</evidence>
<evidence type="ECO:0000256" key="2">
    <source>
        <dbReference type="ARBA" id="ARBA00023125"/>
    </source>
</evidence>
<dbReference type="InterPro" id="IPR054156">
    <property type="entry name" value="YxaF_TetR_C"/>
</dbReference>
<organism evidence="6 7">
    <name type="scientific">Prauserella endophytica</name>
    <dbReference type="NCBI Taxonomy" id="1592324"/>
    <lineage>
        <taxon>Bacteria</taxon>
        <taxon>Bacillati</taxon>
        <taxon>Actinomycetota</taxon>
        <taxon>Actinomycetes</taxon>
        <taxon>Pseudonocardiales</taxon>
        <taxon>Pseudonocardiaceae</taxon>
        <taxon>Prauserella</taxon>
        <taxon>Prauserella coralliicola group</taxon>
    </lineage>
</organism>
<evidence type="ECO:0000256" key="1">
    <source>
        <dbReference type="ARBA" id="ARBA00023015"/>
    </source>
</evidence>
<dbReference type="Pfam" id="PF21993">
    <property type="entry name" value="TetR_C_13_2"/>
    <property type="match status" value="1"/>
</dbReference>
<keyword evidence="2 4" id="KW-0238">DNA-binding</keyword>
<dbReference type="PANTHER" id="PTHR47506">
    <property type="entry name" value="TRANSCRIPTIONAL REGULATORY PROTEIN"/>
    <property type="match status" value="1"/>
</dbReference>
<keyword evidence="1" id="KW-0805">Transcription regulation</keyword>
<name>A0ABY2RV65_9PSEU</name>
<feature type="DNA-binding region" description="H-T-H motif" evidence="4">
    <location>
        <begin position="26"/>
        <end position="45"/>
    </location>
</feature>
<dbReference type="EMBL" id="SWMS01000029">
    <property type="protein sequence ID" value="TKG61829.1"/>
    <property type="molecule type" value="Genomic_DNA"/>
</dbReference>
<proteinExistence type="predicted"/>
<dbReference type="InterPro" id="IPR009057">
    <property type="entry name" value="Homeodomain-like_sf"/>
</dbReference>
<dbReference type="SUPFAM" id="SSF46689">
    <property type="entry name" value="Homeodomain-like"/>
    <property type="match status" value="1"/>
</dbReference>
<dbReference type="InterPro" id="IPR001647">
    <property type="entry name" value="HTH_TetR"/>
</dbReference>
<evidence type="ECO:0000313" key="6">
    <source>
        <dbReference type="EMBL" id="TKG61829.1"/>
    </source>
</evidence>
<keyword evidence="7" id="KW-1185">Reference proteome</keyword>
<accession>A0ABY2RV65</accession>
<dbReference type="Pfam" id="PF00440">
    <property type="entry name" value="TetR_N"/>
    <property type="match status" value="1"/>
</dbReference>
<dbReference type="Gene3D" id="1.10.357.10">
    <property type="entry name" value="Tetracycline Repressor, domain 2"/>
    <property type="match status" value="1"/>
</dbReference>
<dbReference type="SUPFAM" id="SSF48498">
    <property type="entry name" value="Tetracyclin repressor-like, C-terminal domain"/>
    <property type="match status" value="1"/>
</dbReference>
<dbReference type="Proteomes" id="UP000309992">
    <property type="component" value="Unassembled WGS sequence"/>
</dbReference>
<evidence type="ECO:0000259" key="5">
    <source>
        <dbReference type="PROSITE" id="PS50977"/>
    </source>
</evidence>
<feature type="domain" description="HTH tetR-type" evidence="5">
    <location>
        <begin position="3"/>
        <end position="63"/>
    </location>
</feature>
<evidence type="ECO:0000313" key="7">
    <source>
        <dbReference type="Proteomes" id="UP000309992"/>
    </source>
</evidence>
<dbReference type="PROSITE" id="PS50977">
    <property type="entry name" value="HTH_TETR_2"/>
    <property type="match status" value="1"/>
</dbReference>
<dbReference type="InterPro" id="IPR036271">
    <property type="entry name" value="Tet_transcr_reg_TetR-rel_C_sf"/>
</dbReference>
<keyword evidence="3" id="KW-0804">Transcription</keyword>
<dbReference type="PANTHER" id="PTHR47506:SF3">
    <property type="entry name" value="HTH-TYPE TRANSCRIPTIONAL REGULATOR LMRA"/>
    <property type="match status" value="1"/>
</dbReference>
<sequence length="190" mass="20150">MTMDTRTRMILGAAKAIATGGIDAMSLRSLAESEGVPLGSMYHHFPGGKAALAEEAVRFVGVQVTELIEQGRGGHARQALLAFADRWRRVLDASDYRSGCPVAAAATSSDARQRQVAREVFADWHRAMSSMLVDAGVDRSRAPRLARTILAATEGALALARAAGSSQPLDEVTDELYTLLGDAVPGQGTR</sequence>
<reference evidence="6 7" key="1">
    <citation type="journal article" date="2015" name="Antonie Van Leeuwenhoek">
        <title>Prauserella endophytica sp. nov., an endophytic actinobacterium isolated from Tamarix taklamakanensis.</title>
        <authorList>
            <person name="Liu J.M."/>
            <person name="Habden X."/>
            <person name="Guo L."/>
            <person name="Tuo L."/>
            <person name="Jiang Z.K."/>
            <person name="Liu S.W."/>
            <person name="Liu X.F."/>
            <person name="Chen L."/>
            <person name="Li R.F."/>
            <person name="Zhang Y.Q."/>
            <person name="Sun C.H."/>
        </authorList>
    </citation>
    <scope>NUCLEOTIDE SEQUENCE [LARGE SCALE GENOMIC DNA]</scope>
    <source>
        <strain evidence="6 7">CGMCC 4.7182</strain>
    </source>
</reference>